<proteinExistence type="predicted"/>
<reference evidence="1 2" key="1">
    <citation type="submission" date="2012-11" db="EMBL/GenBank/DDBJ databases">
        <title>Whole genome sequence of Acidocella aminolytica 101 = DSM 11237.</title>
        <authorList>
            <person name="Azuma Y."/>
            <person name="Higashiura N."/>
            <person name="Hirakawa H."/>
            <person name="Matsushita K."/>
        </authorList>
    </citation>
    <scope>NUCLEOTIDE SEQUENCE [LARGE SCALE GENOMIC DNA]</scope>
    <source>
        <strain evidence="2">101 / DSM 11237</strain>
    </source>
</reference>
<dbReference type="EMBL" id="BANC01000064">
    <property type="protein sequence ID" value="GAN80941.1"/>
    <property type="molecule type" value="Genomic_DNA"/>
</dbReference>
<name>A0A0D6PHT3_9PROT</name>
<dbReference type="Proteomes" id="UP000032668">
    <property type="component" value="Unassembled WGS sequence"/>
</dbReference>
<gene>
    <name evidence="1" type="ORF">Aam_066_005</name>
</gene>
<organism evidence="1 2">
    <name type="scientific">Acidocella aminolytica 101 = DSM 11237</name>
    <dbReference type="NCBI Taxonomy" id="1120923"/>
    <lineage>
        <taxon>Bacteria</taxon>
        <taxon>Pseudomonadati</taxon>
        <taxon>Pseudomonadota</taxon>
        <taxon>Alphaproteobacteria</taxon>
        <taxon>Acetobacterales</taxon>
        <taxon>Acidocellaceae</taxon>
        <taxon>Acidocella</taxon>
    </lineage>
</organism>
<comment type="caution">
    <text evidence="1">The sequence shown here is derived from an EMBL/GenBank/DDBJ whole genome shotgun (WGS) entry which is preliminary data.</text>
</comment>
<dbReference type="AlphaFoldDB" id="A0A0D6PHT3"/>
<evidence type="ECO:0000313" key="1">
    <source>
        <dbReference type="EMBL" id="GAN80941.1"/>
    </source>
</evidence>
<protein>
    <submittedName>
        <fullName evidence="1">Uncharacterized protein</fullName>
    </submittedName>
</protein>
<keyword evidence="2" id="KW-1185">Reference proteome</keyword>
<evidence type="ECO:0000313" key="2">
    <source>
        <dbReference type="Proteomes" id="UP000032668"/>
    </source>
</evidence>
<sequence>MPTGHGQVVPYPAVVQSEEKGSPGKMSTLAYCQHFAMPMDMEVFLCTANVPARDDQPNRRIFKVLGIPLHHERITPPYTIRSSPFS</sequence>
<accession>A0A0D6PHT3</accession>